<feature type="compositionally biased region" description="Acidic residues" evidence="1">
    <location>
        <begin position="63"/>
        <end position="73"/>
    </location>
</feature>
<comment type="caution">
    <text evidence="2">The sequence shown here is derived from an EMBL/GenBank/DDBJ whole genome shotgun (WGS) entry which is preliminary data.</text>
</comment>
<dbReference type="NCBIfam" id="TIGR01965">
    <property type="entry name" value="VCBS_repeat"/>
    <property type="match status" value="1"/>
</dbReference>
<organism evidence="2 3">
    <name type="scientific">Psychromonas arctica</name>
    <dbReference type="NCBI Taxonomy" id="168275"/>
    <lineage>
        <taxon>Bacteria</taxon>
        <taxon>Pseudomonadati</taxon>
        <taxon>Pseudomonadota</taxon>
        <taxon>Gammaproteobacteria</taxon>
        <taxon>Alteromonadales</taxon>
        <taxon>Psychromonadaceae</taxon>
        <taxon>Psychromonas</taxon>
    </lineage>
</organism>
<reference evidence="2 3" key="1">
    <citation type="submission" date="2024-02" db="EMBL/GenBank/DDBJ databases">
        <title>Bacteria isolated from the canopy kelp, Nereocystis luetkeana.</title>
        <authorList>
            <person name="Pfister C.A."/>
            <person name="Younker I.T."/>
            <person name="Light S.H."/>
        </authorList>
    </citation>
    <scope>NUCLEOTIDE SEQUENCE [LARGE SCALE GENOMIC DNA]</scope>
    <source>
        <strain evidence="2 3">TI.2.07</strain>
    </source>
</reference>
<sequence>TITVTTSDGVEQEIVITINGVDDATEITVETGDSDTGGVTEDVDITTDSKLTDSGSLTFSDVDTTDSENFEPT</sequence>
<keyword evidence="3" id="KW-1185">Reference proteome</keyword>
<evidence type="ECO:0000313" key="2">
    <source>
        <dbReference type="EMBL" id="MEL0661098.1"/>
    </source>
</evidence>
<evidence type="ECO:0000256" key="1">
    <source>
        <dbReference type="SAM" id="MobiDB-lite"/>
    </source>
</evidence>
<dbReference type="Proteomes" id="UP001366060">
    <property type="component" value="Unassembled WGS sequence"/>
</dbReference>
<evidence type="ECO:0000313" key="3">
    <source>
        <dbReference type="Proteomes" id="UP001366060"/>
    </source>
</evidence>
<feature type="region of interest" description="Disordered" evidence="1">
    <location>
        <begin position="49"/>
        <end position="73"/>
    </location>
</feature>
<feature type="non-terminal residue" evidence="2">
    <location>
        <position position="73"/>
    </location>
</feature>
<name>A0ABU9HGS0_9GAMM</name>
<gene>
    <name evidence="2" type="ORF">V6255_18500</name>
</gene>
<feature type="compositionally biased region" description="Polar residues" evidence="1">
    <location>
        <begin position="49"/>
        <end position="62"/>
    </location>
</feature>
<protein>
    <submittedName>
        <fullName evidence="2">VCBS domain-containing protein</fullName>
    </submittedName>
</protein>
<dbReference type="InterPro" id="IPR010221">
    <property type="entry name" value="VCBS_dom"/>
</dbReference>
<dbReference type="EMBL" id="JBAKBA010000262">
    <property type="protein sequence ID" value="MEL0661098.1"/>
    <property type="molecule type" value="Genomic_DNA"/>
</dbReference>
<accession>A0ABU9HGS0</accession>
<feature type="non-terminal residue" evidence="2">
    <location>
        <position position="1"/>
    </location>
</feature>
<proteinExistence type="predicted"/>
<dbReference type="RefSeq" id="WP_341629432.1">
    <property type="nucleotide sequence ID" value="NZ_JBAKBA010000262.1"/>
</dbReference>